<evidence type="ECO:0000313" key="1">
    <source>
        <dbReference type="EMBL" id="KAK3378471.1"/>
    </source>
</evidence>
<dbReference type="PANTHER" id="PTHR37450">
    <property type="entry name" value="CIPC PROTEIN"/>
    <property type="match status" value="1"/>
</dbReference>
<dbReference type="Pfam" id="PF12585">
    <property type="entry name" value="DUF3759"/>
    <property type="match status" value="1"/>
</dbReference>
<dbReference type="Proteomes" id="UP001285441">
    <property type="component" value="Unassembled WGS sequence"/>
</dbReference>
<organism evidence="1 2">
    <name type="scientific">Podospora didyma</name>
    <dbReference type="NCBI Taxonomy" id="330526"/>
    <lineage>
        <taxon>Eukaryota</taxon>
        <taxon>Fungi</taxon>
        <taxon>Dikarya</taxon>
        <taxon>Ascomycota</taxon>
        <taxon>Pezizomycotina</taxon>
        <taxon>Sordariomycetes</taxon>
        <taxon>Sordariomycetidae</taxon>
        <taxon>Sordariales</taxon>
        <taxon>Podosporaceae</taxon>
        <taxon>Podospora</taxon>
    </lineage>
</organism>
<evidence type="ECO:0008006" key="3">
    <source>
        <dbReference type="Google" id="ProtNLM"/>
    </source>
</evidence>
<name>A0AAE0KKT5_9PEZI</name>
<reference evidence="1" key="2">
    <citation type="submission" date="2023-06" db="EMBL/GenBank/DDBJ databases">
        <authorList>
            <consortium name="Lawrence Berkeley National Laboratory"/>
            <person name="Haridas S."/>
            <person name="Hensen N."/>
            <person name="Bonometti L."/>
            <person name="Westerberg I."/>
            <person name="Brannstrom I.O."/>
            <person name="Guillou S."/>
            <person name="Cros-Aarteil S."/>
            <person name="Calhoun S."/>
            <person name="Kuo A."/>
            <person name="Mondo S."/>
            <person name="Pangilinan J."/>
            <person name="Riley R."/>
            <person name="LaButti K."/>
            <person name="Andreopoulos B."/>
            <person name="Lipzen A."/>
            <person name="Chen C."/>
            <person name="Yanf M."/>
            <person name="Daum C."/>
            <person name="Ng V."/>
            <person name="Clum A."/>
            <person name="Steindorff A."/>
            <person name="Ohm R."/>
            <person name="Martin F."/>
            <person name="Silar P."/>
            <person name="Natvig D."/>
            <person name="Lalanne C."/>
            <person name="Gautier V."/>
            <person name="Ament-velasquez S.L."/>
            <person name="Kruys A."/>
            <person name="Hutchinson M.I."/>
            <person name="Powell A.J."/>
            <person name="Barry K."/>
            <person name="Miller A.N."/>
            <person name="Grigoriev I.V."/>
            <person name="Debuchy R."/>
            <person name="Gladieux P."/>
            <person name="Thoren M.H."/>
            <person name="Johannesson H."/>
        </authorList>
    </citation>
    <scope>NUCLEOTIDE SEQUENCE</scope>
    <source>
        <strain evidence="1">CBS 232.78</strain>
    </source>
</reference>
<sequence>MGFFDFEEAKMARDSVYQQPADEIAPEHEAKFSHEFIGGAAAFEAMHIWEKEQRKEGKTVNHGFAKEALAALAGAEADRLVETKGLDFVDREKVRHHAKRQAEELYDQQYGGRDQYSTDYDIHESMRGY</sequence>
<proteinExistence type="predicted"/>
<accession>A0AAE0KKT5</accession>
<evidence type="ECO:0000313" key="2">
    <source>
        <dbReference type="Proteomes" id="UP001285441"/>
    </source>
</evidence>
<gene>
    <name evidence="1" type="ORF">B0H63DRAFT_452255</name>
</gene>
<keyword evidence="2" id="KW-1185">Reference proteome</keyword>
<dbReference type="PANTHER" id="PTHR37450:SF1">
    <property type="entry name" value="CIPC PROTEIN"/>
    <property type="match status" value="1"/>
</dbReference>
<comment type="caution">
    <text evidence="1">The sequence shown here is derived from an EMBL/GenBank/DDBJ whole genome shotgun (WGS) entry which is preliminary data.</text>
</comment>
<dbReference type="EMBL" id="JAULSW010000006">
    <property type="protein sequence ID" value="KAK3378471.1"/>
    <property type="molecule type" value="Genomic_DNA"/>
</dbReference>
<reference evidence="1" key="1">
    <citation type="journal article" date="2023" name="Mol. Phylogenet. Evol.">
        <title>Genome-scale phylogeny and comparative genomics of the fungal order Sordariales.</title>
        <authorList>
            <person name="Hensen N."/>
            <person name="Bonometti L."/>
            <person name="Westerberg I."/>
            <person name="Brannstrom I.O."/>
            <person name="Guillou S."/>
            <person name="Cros-Aarteil S."/>
            <person name="Calhoun S."/>
            <person name="Haridas S."/>
            <person name="Kuo A."/>
            <person name="Mondo S."/>
            <person name="Pangilinan J."/>
            <person name="Riley R."/>
            <person name="LaButti K."/>
            <person name="Andreopoulos B."/>
            <person name="Lipzen A."/>
            <person name="Chen C."/>
            <person name="Yan M."/>
            <person name="Daum C."/>
            <person name="Ng V."/>
            <person name="Clum A."/>
            <person name="Steindorff A."/>
            <person name="Ohm R.A."/>
            <person name="Martin F."/>
            <person name="Silar P."/>
            <person name="Natvig D.O."/>
            <person name="Lalanne C."/>
            <person name="Gautier V."/>
            <person name="Ament-Velasquez S.L."/>
            <person name="Kruys A."/>
            <person name="Hutchinson M.I."/>
            <person name="Powell A.J."/>
            <person name="Barry K."/>
            <person name="Miller A.N."/>
            <person name="Grigoriev I.V."/>
            <person name="Debuchy R."/>
            <person name="Gladieux P."/>
            <person name="Hiltunen Thoren M."/>
            <person name="Johannesson H."/>
        </authorList>
    </citation>
    <scope>NUCLEOTIDE SEQUENCE</scope>
    <source>
        <strain evidence="1">CBS 232.78</strain>
    </source>
</reference>
<dbReference type="InterPro" id="IPR022234">
    <property type="entry name" value="DUF3759"/>
</dbReference>
<protein>
    <recommendedName>
        <fullName evidence="3">CipC-like antibiotic response protein</fullName>
    </recommendedName>
</protein>
<dbReference type="AlphaFoldDB" id="A0AAE0KKT5"/>